<gene>
    <name evidence="1" type="ORF">ACFQRF_22035</name>
</gene>
<dbReference type="Proteomes" id="UP001596540">
    <property type="component" value="Unassembled WGS sequence"/>
</dbReference>
<proteinExistence type="predicted"/>
<keyword evidence="2" id="KW-1185">Reference proteome</keyword>
<dbReference type="Pfam" id="PF10029">
    <property type="entry name" value="DUF2271"/>
    <property type="match status" value="1"/>
</dbReference>
<evidence type="ECO:0000313" key="1">
    <source>
        <dbReference type="EMBL" id="MFC7330413.1"/>
    </source>
</evidence>
<name>A0ABW2KM39_9ACTN</name>
<accession>A0ABW2KM39</accession>
<dbReference type="Gene3D" id="2.60.40.4070">
    <property type="match status" value="1"/>
</dbReference>
<organism evidence="1 2">
    <name type="scientific">Marinactinospora rubrisoli</name>
    <dbReference type="NCBI Taxonomy" id="2715399"/>
    <lineage>
        <taxon>Bacteria</taxon>
        <taxon>Bacillati</taxon>
        <taxon>Actinomycetota</taxon>
        <taxon>Actinomycetes</taxon>
        <taxon>Streptosporangiales</taxon>
        <taxon>Nocardiopsidaceae</taxon>
        <taxon>Marinactinospora</taxon>
    </lineage>
</organism>
<evidence type="ECO:0000313" key="2">
    <source>
        <dbReference type="Proteomes" id="UP001596540"/>
    </source>
</evidence>
<comment type="caution">
    <text evidence="1">The sequence shown here is derived from an EMBL/GenBank/DDBJ whole genome shotgun (WGS) entry which is preliminary data.</text>
</comment>
<protein>
    <submittedName>
        <fullName evidence="1">DUF2271 domain-containing protein</fullName>
    </submittedName>
</protein>
<dbReference type="EMBL" id="JBHTBH010000012">
    <property type="protein sequence ID" value="MFC7330413.1"/>
    <property type="molecule type" value="Genomic_DNA"/>
</dbReference>
<sequence>MPDRRIRVVVPLVVVTGVATVAAGAHFGYQVPERPQMSVAAGPSPAPGADDAAPAPATDTLGLVAVSYRLNRLPQLASNQIAIWIEDENGGYVRTLFATSFTANGGYARRPMSLSLWRETSGWESASQAEVESASRPAQPSGRHTVYWDGADRDGRAVPAGRYTYRIEGNVRWENRVLYTGTITLGDRPDSTTAQVEYLPAAAEREGTLLADVGAAFTPGETLDPAEVTTFTQGS</sequence>
<dbReference type="InterPro" id="IPR014469">
    <property type="entry name" value="DUF2271"/>
</dbReference>
<reference evidence="2" key="1">
    <citation type="journal article" date="2019" name="Int. J. Syst. Evol. Microbiol.">
        <title>The Global Catalogue of Microorganisms (GCM) 10K type strain sequencing project: providing services to taxonomists for standard genome sequencing and annotation.</title>
        <authorList>
            <consortium name="The Broad Institute Genomics Platform"/>
            <consortium name="The Broad Institute Genome Sequencing Center for Infectious Disease"/>
            <person name="Wu L."/>
            <person name="Ma J."/>
        </authorList>
    </citation>
    <scope>NUCLEOTIDE SEQUENCE [LARGE SCALE GENOMIC DNA]</scope>
    <source>
        <strain evidence="2">CGMCC 4.7382</strain>
    </source>
</reference>
<dbReference type="RefSeq" id="WP_379873062.1">
    <property type="nucleotide sequence ID" value="NZ_JBHTBH010000012.1"/>
</dbReference>